<dbReference type="PANTHER" id="PTHR11439:SF439">
    <property type="entry name" value="REVERSE TRANSCRIPTASE, RNA-DEPENDENT DNA POLYMERASE-RELATED"/>
    <property type="match status" value="1"/>
</dbReference>
<reference evidence="1" key="2">
    <citation type="submission" date="2022-01" db="EMBL/GenBank/DDBJ databases">
        <authorList>
            <person name="Yamashiro T."/>
            <person name="Shiraishi A."/>
            <person name="Satake H."/>
            <person name="Nakayama K."/>
        </authorList>
    </citation>
    <scope>NUCLEOTIDE SEQUENCE</scope>
</reference>
<dbReference type="PANTHER" id="PTHR11439">
    <property type="entry name" value="GAG-POL-RELATED RETROTRANSPOSON"/>
    <property type="match status" value="1"/>
</dbReference>
<evidence type="ECO:0000313" key="1">
    <source>
        <dbReference type="EMBL" id="GJT94399.1"/>
    </source>
</evidence>
<reference evidence="1" key="1">
    <citation type="journal article" date="2022" name="Int. J. Mol. Sci.">
        <title>Draft Genome of Tanacetum Coccineum: Genomic Comparison of Closely Related Tanacetum-Family Plants.</title>
        <authorList>
            <person name="Yamashiro T."/>
            <person name="Shiraishi A."/>
            <person name="Nakayama K."/>
            <person name="Satake H."/>
        </authorList>
    </citation>
    <scope>NUCLEOTIDE SEQUENCE</scope>
</reference>
<comment type="caution">
    <text evidence="1">The sequence shown here is derived from an EMBL/GenBank/DDBJ whole genome shotgun (WGS) entry which is preliminary data.</text>
</comment>
<gene>
    <name evidence="1" type="ORF">Tco_1089917</name>
</gene>
<evidence type="ECO:0000313" key="2">
    <source>
        <dbReference type="Proteomes" id="UP001151760"/>
    </source>
</evidence>
<organism evidence="1 2">
    <name type="scientific">Tanacetum coccineum</name>
    <dbReference type="NCBI Taxonomy" id="301880"/>
    <lineage>
        <taxon>Eukaryota</taxon>
        <taxon>Viridiplantae</taxon>
        <taxon>Streptophyta</taxon>
        <taxon>Embryophyta</taxon>
        <taxon>Tracheophyta</taxon>
        <taxon>Spermatophyta</taxon>
        <taxon>Magnoliopsida</taxon>
        <taxon>eudicotyledons</taxon>
        <taxon>Gunneridae</taxon>
        <taxon>Pentapetalae</taxon>
        <taxon>asterids</taxon>
        <taxon>campanulids</taxon>
        <taxon>Asterales</taxon>
        <taxon>Asteraceae</taxon>
        <taxon>Asteroideae</taxon>
        <taxon>Anthemideae</taxon>
        <taxon>Anthemidinae</taxon>
        <taxon>Tanacetum</taxon>
    </lineage>
</organism>
<protein>
    <submittedName>
        <fullName evidence="1">Secreted RxLR effector protein 161-like protein</fullName>
    </submittedName>
</protein>
<dbReference type="EMBL" id="BQNB010020292">
    <property type="protein sequence ID" value="GJT94399.1"/>
    <property type="molecule type" value="Genomic_DNA"/>
</dbReference>
<keyword evidence="2" id="KW-1185">Reference proteome</keyword>
<dbReference type="CDD" id="cd09272">
    <property type="entry name" value="RNase_HI_RT_Ty1"/>
    <property type="match status" value="1"/>
</dbReference>
<name>A0ABQ5I3L2_9ASTR</name>
<sequence>MGCKLSAFPIEQGLKLGKEESESRVNANDPRNNHLEATNRVLGYLEATPGQGILISRVGDPFLTAYCDSDWLGCPYTRRLRTGYMFLLGGTPISWKTKKKSLLSRSLAEAEYKAVASTVTARHISNNPVFHERTKHVEMDCYFVRERVESKEIIPMKISSKMQIADLLTKGLPTHQLQFLLGKIGITDLHAPS</sequence>
<accession>A0ABQ5I3L2</accession>
<proteinExistence type="predicted"/>
<dbReference type="Proteomes" id="UP001151760">
    <property type="component" value="Unassembled WGS sequence"/>
</dbReference>